<organism evidence="1 2">
    <name type="scientific">Nocardioides zeae</name>
    <dbReference type="NCBI Taxonomy" id="1457234"/>
    <lineage>
        <taxon>Bacteria</taxon>
        <taxon>Bacillati</taxon>
        <taxon>Actinomycetota</taxon>
        <taxon>Actinomycetes</taxon>
        <taxon>Propionibacteriales</taxon>
        <taxon>Nocardioidaceae</taxon>
        <taxon>Nocardioides</taxon>
    </lineage>
</organism>
<name>A0A6P0HKS8_9ACTN</name>
<evidence type="ECO:0000313" key="2">
    <source>
        <dbReference type="Proteomes" id="UP000468687"/>
    </source>
</evidence>
<protein>
    <submittedName>
        <fullName evidence="1">DUF4259 domain-containing protein</fullName>
    </submittedName>
</protein>
<dbReference type="Proteomes" id="UP000468687">
    <property type="component" value="Unassembled WGS sequence"/>
</dbReference>
<dbReference type="EMBL" id="JAAGXA010000007">
    <property type="protein sequence ID" value="NEN78854.1"/>
    <property type="molecule type" value="Genomic_DNA"/>
</dbReference>
<accession>A0A6P0HKS8</accession>
<dbReference type="RefSeq" id="WP_163772410.1">
    <property type="nucleotide sequence ID" value="NZ_JAAGXA010000007.1"/>
</dbReference>
<comment type="caution">
    <text evidence="1">The sequence shown here is derived from an EMBL/GenBank/DDBJ whole genome shotgun (WGS) entry which is preliminary data.</text>
</comment>
<dbReference type="AlphaFoldDB" id="A0A6P0HKS8"/>
<proteinExistence type="predicted"/>
<reference evidence="1 2" key="1">
    <citation type="journal article" date="2014" name="Int. J. Syst. Evol. Microbiol.">
        <title>Nocardioides zeae sp. nov., isolated from the stem of Zea mays.</title>
        <authorList>
            <person name="Glaeser S.P."/>
            <person name="McInroy J.A."/>
            <person name="Busse H.J."/>
            <person name="Kampfer P."/>
        </authorList>
    </citation>
    <scope>NUCLEOTIDE SEQUENCE [LARGE SCALE GENOMIC DNA]</scope>
    <source>
        <strain evidence="1 2">JCM 30728</strain>
    </source>
</reference>
<gene>
    <name evidence="1" type="ORF">G3T38_11260</name>
</gene>
<sequence>MGTWGTGPFDNDGAADLLGEIEDGTFSFDAVEWAFDDGHLTTDGGEFAGALIELALIALEARDPSEEVADLDLDDFRAALTPDRLRWLVQQGERALSEESSEVYELWAEAGEDELEEWRMAIARSLTELRELV</sequence>
<dbReference type="InterPro" id="IPR025355">
    <property type="entry name" value="DUF4259"/>
</dbReference>
<keyword evidence="2" id="KW-1185">Reference proteome</keyword>
<evidence type="ECO:0000313" key="1">
    <source>
        <dbReference type="EMBL" id="NEN78854.1"/>
    </source>
</evidence>
<dbReference type="Pfam" id="PF14078">
    <property type="entry name" value="DUF4259"/>
    <property type="match status" value="1"/>
</dbReference>